<comment type="caution">
    <text evidence="2">The sequence shown here is derived from an EMBL/GenBank/DDBJ whole genome shotgun (WGS) entry which is preliminary data.</text>
</comment>
<dbReference type="GeneID" id="89569326"/>
<evidence type="ECO:0000259" key="1">
    <source>
        <dbReference type="Pfam" id="PF12728"/>
    </source>
</evidence>
<dbReference type="Pfam" id="PF12728">
    <property type="entry name" value="HTH_17"/>
    <property type="match status" value="1"/>
</dbReference>
<dbReference type="EMBL" id="PVFR01000049">
    <property type="protein sequence ID" value="PRE47186.1"/>
    <property type="molecule type" value="Genomic_DNA"/>
</dbReference>
<name>A0AB37AUM7_9BURK</name>
<dbReference type="GO" id="GO:0003677">
    <property type="term" value="F:DNA binding"/>
    <property type="evidence" value="ECO:0007669"/>
    <property type="project" value="InterPro"/>
</dbReference>
<dbReference type="Proteomes" id="UP000237811">
    <property type="component" value="Unassembled WGS sequence"/>
</dbReference>
<evidence type="ECO:0000313" key="2">
    <source>
        <dbReference type="EMBL" id="PRE47186.1"/>
    </source>
</evidence>
<dbReference type="RefSeq" id="WP_105777182.1">
    <property type="nucleotide sequence ID" value="NZ_CP046336.1"/>
</dbReference>
<evidence type="ECO:0000313" key="3">
    <source>
        <dbReference type="Proteomes" id="UP000237811"/>
    </source>
</evidence>
<dbReference type="InterPro" id="IPR041657">
    <property type="entry name" value="HTH_17"/>
</dbReference>
<dbReference type="InterPro" id="IPR010093">
    <property type="entry name" value="SinI_DNA-bd"/>
</dbReference>
<accession>A0AB37AUM7</accession>
<dbReference type="SUPFAM" id="SSF46955">
    <property type="entry name" value="Putative DNA-binding domain"/>
    <property type="match status" value="1"/>
</dbReference>
<organism evidence="2 3">
    <name type="scientific">Burkholderia multivorans</name>
    <dbReference type="NCBI Taxonomy" id="87883"/>
    <lineage>
        <taxon>Bacteria</taxon>
        <taxon>Pseudomonadati</taxon>
        <taxon>Pseudomonadota</taxon>
        <taxon>Betaproteobacteria</taxon>
        <taxon>Burkholderiales</taxon>
        <taxon>Burkholderiaceae</taxon>
        <taxon>Burkholderia</taxon>
        <taxon>Burkholderia cepacia complex</taxon>
    </lineage>
</organism>
<sequence>MTGRDVTLSDDLLDLIADRIANRVAARLRERAPTRRQGWPAPVGTAAPELRADRLYRVRDVADRLGVSRATVYNMARAGRLELVKIGARASGVTGKSLIALIERNYGRLD</sequence>
<feature type="domain" description="Helix-turn-helix" evidence="1">
    <location>
        <begin position="55"/>
        <end position="89"/>
    </location>
</feature>
<gene>
    <name evidence="2" type="ORF">C6P99_15910</name>
</gene>
<reference evidence="2 3" key="1">
    <citation type="submission" date="2018-03" db="EMBL/GenBank/DDBJ databases">
        <authorList>
            <person name="Nguyen K."/>
            <person name="Fouts D."/>
            <person name="Sutton G."/>
        </authorList>
    </citation>
    <scope>NUCLEOTIDE SEQUENCE [LARGE SCALE GENOMIC DNA]</scope>
    <source>
        <strain evidence="2 3">AU14328</strain>
    </source>
</reference>
<dbReference type="NCBIfam" id="TIGR01764">
    <property type="entry name" value="excise"/>
    <property type="match status" value="1"/>
</dbReference>
<dbReference type="InterPro" id="IPR009061">
    <property type="entry name" value="DNA-bd_dom_put_sf"/>
</dbReference>
<protein>
    <recommendedName>
        <fullName evidence="1">Helix-turn-helix domain-containing protein</fullName>
    </recommendedName>
</protein>
<dbReference type="AlphaFoldDB" id="A0AB37AUM7"/>
<proteinExistence type="predicted"/>